<dbReference type="OrthoDB" id="4948328at2"/>
<dbReference type="EMBL" id="VSFF01000017">
    <property type="protein sequence ID" value="TYC08312.1"/>
    <property type="molecule type" value="Genomic_DNA"/>
</dbReference>
<dbReference type="RefSeq" id="WP_148355463.1">
    <property type="nucleotide sequence ID" value="NZ_JBHSBF010000015.1"/>
</dbReference>
<evidence type="ECO:0000256" key="1">
    <source>
        <dbReference type="SAM" id="MobiDB-lite"/>
    </source>
</evidence>
<feature type="transmembrane region" description="Helical" evidence="2">
    <location>
        <begin position="134"/>
        <end position="156"/>
    </location>
</feature>
<evidence type="ECO:0000313" key="3">
    <source>
        <dbReference type="EMBL" id="TYC08312.1"/>
    </source>
</evidence>
<evidence type="ECO:0000313" key="4">
    <source>
        <dbReference type="Proteomes" id="UP000322634"/>
    </source>
</evidence>
<keyword evidence="2" id="KW-0812">Transmembrane</keyword>
<feature type="transmembrane region" description="Helical" evidence="2">
    <location>
        <begin position="44"/>
        <end position="64"/>
    </location>
</feature>
<accession>A0A5D0TSK9</accession>
<protein>
    <submittedName>
        <fullName evidence="3">Uncharacterized protein</fullName>
    </submittedName>
</protein>
<evidence type="ECO:0000256" key="2">
    <source>
        <dbReference type="SAM" id="Phobius"/>
    </source>
</evidence>
<gene>
    <name evidence="3" type="ORF">FXF65_39130</name>
</gene>
<keyword evidence="4" id="KW-1185">Reference proteome</keyword>
<sequence>MVAGTAPPLTPRPPRSARPAPARPALPARKRAVPVRARRSRGRWLGWAFIGGAAAMAPWIWGLARSMPSTAVVPNWSTAWVGLDLMEAAALLGTGLLLVRRDERYRTVAAVAATLLVTDAWLDVTTATPGAHRAFSVALAVGAELPIAILCAALALRAFTPGEAADGGPVKDEWRAADGSAPGR</sequence>
<feature type="transmembrane region" description="Helical" evidence="2">
    <location>
        <begin position="76"/>
        <end position="98"/>
    </location>
</feature>
<feature type="compositionally biased region" description="Pro residues" evidence="1">
    <location>
        <begin position="8"/>
        <end position="24"/>
    </location>
</feature>
<feature type="region of interest" description="Disordered" evidence="1">
    <location>
        <begin position="1"/>
        <end position="34"/>
    </location>
</feature>
<dbReference type="AlphaFoldDB" id="A0A5D0TSK9"/>
<reference evidence="3 4" key="1">
    <citation type="submission" date="2019-08" db="EMBL/GenBank/DDBJ databases">
        <title>Actinomadura sp. nov. CYP1-5 isolated from mountain soil.</title>
        <authorList>
            <person name="Songsumanus A."/>
            <person name="Kuncharoen N."/>
            <person name="Kudo T."/>
            <person name="Yuki M."/>
            <person name="Igarashi Y."/>
            <person name="Tanasupawat S."/>
        </authorList>
    </citation>
    <scope>NUCLEOTIDE SEQUENCE [LARGE SCALE GENOMIC DNA]</scope>
    <source>
        <strain evidence="3 4">GKU157</strain>
    </source>
</reference>
<name>A0A5D0TSK9_9ACTN</name>
<feature type="region of interest" description="Disordered" evidence="1">
    <location>
        <begin position="165"/>
        <end position="184"/>
    </location>
</feature>
<dbReference type="Proteomes" id="UP000322634">
    <property type="component" value="Unassembled WGS sequence"/>
</dbReference>
<comment type="caution">
    <text evidence="3">The sequence shown here is derived from an EMBL/GenBank/DDBJ whole genome shotgun (WGS) entry which is preliminary data.</text>
</comment>
<keyword evidence="2" id="KW-1133">Transmembrane helix</keyword>
<proteinExistence type="predicted"/>
<keyword evidence="2" id="KW-0472">Membrane</keyword>
<organism evidence="3 4">
    <name type="scientific">Actinomadura syzygii</name>
    <dbReference type="NCBI Taxonomy" id="1427538"/>
    <lineage>
        <taxon>Bacteria</taxon>
        <taxon>Bacillati</taxon>
        <taxon>Actinomycetota</taxon>
        <taxon>Actinomycetes</taxon>
        <taxon>Streptosporangiales</taxon>
        <taxon>Thermomonosporaceae</taxon>
        <taxon>Actinomadura</taxon>
    </lineage>
</organism>